<dbReference type="RefSeq" id="WP_103880841.1">
    <property type="nucleotide sequence ID" value="NZ_FNVG01000012.1"/>
</dbReference>
<dbReference type="Pfam" id="PF04955">
    <property type="entry name" value="HupE_UreJ"/>
    <property type="match status" value="1"/>
</dbReference>
<evidence type="ECO:0000256" key="1">
    <source>
        <dbReference type="SAM" id="Phobius"/>
    </source>
</evidence>
<keyword evidence="2" id="KW-0732">Signal</keyword>
<keyword evidence="1" id="KW-0812">Transmembrane</keyword>
<dbReference type="OrthoDB" id="9808192at2"/>
<gene>
    <name evidence="3" type="ORF">SAMN04488244_11280</name>
</gene>
<feature type="transmembrane region" description="Helical" evidence="1">
    <location>
        <begin position="63"/>
        <end position="86"/>
    </location>
</feature>
<feature type="transmembrane region" description="Helical" evidence="1">
    <location>
        <begin position="92"/>
        <end position="109"/>
    </location>
</feature>
<reference evidence="4" key="1">
    <citation type="submission" date="2016-10" db="EMBL/GenBank/DDBJ databases">
        <authorList>
            <person name="Varghese N."/>
            <person name="Submissions S."/>
        </authorList>
    </citation>
    <scope>NUCLEOTIDE SEQUENCE [LARGE SCALE GENOMIC DNA]</scope>
    <source>
        <strain evidence="4">CGMCC 1.7062</strain>
    </source>
</reference>
<feature type="transmembrane region" description="Helical" evidence="1">
    <location>
        <begin position="145"/>
        <end position="164"/>
    </location>
</feature>
<dbReference type="EMBL" id="FNVG01000012">
    <property type="protein sequence ID" value="SEG37733.1"/>
    <property type="molecule type" value="Genomic_DNA"/>
</dbReference>
<dbReference type="PIRSF" id="PIRSF016919">
    <property type="entry name" value="HupE_UreJ"/>
    <property type="match status" value="1"/>
</dbReference>
<name>A0A1H5ZME3_9VIBR</name>
<evidence type="ECO:0000256" key="2">
    <source>
        <dbReference type="SAM" id="SignalP"/>
    </source>
</evidence>
<keyword evidence="1" id="KW-1133">Transmembrane helix</keyword>
<proteinExistence type="predicted"/>
<feature type="transmembrane region" description="Helical" evidence="1">
    <location>
        <begin position="176"/>
        <end position="192"/>
    </location>
</feature>
<accession>A0A1H5ZME3</accession>
<feature type="signal peptide" evidence="2">
    <location>
        <begin position="1"/>
        <end position="18"/>
    </location>
</feature>
<evidence type="ECO:0000313" key="4">
    <source>
        <dbReference type="Proteomes" id="UP000236721"/>
    </source>
</evidence>
<keyword evidence="4" id="KW-1185">Reference proteome</keyword>
<dbReference type="InterPro" id="IPR007038">
    <property type="entry name" value="HupE_UreJ"/>
</dbReference>
<sequence length="193" mass="20484">MKNVWILVLIMFPSLASAHPGHSEFGFISGVVHPFTGIDHVAAMIGVGLVSSLFFGRESAMKWRLLGTLTVSLVMGAVLAAVGVNIPMFESLIALSVVATGVMLSFGTSGRTVNKGLAYLLGSFSLFHGYVHILEVPSLQSLEVYTLGFVAASAALYIAGFAIGAKVETLNLKKRAFLYSGSMYLAMTAMFLV</sequence>
<feature type="chain" id="PRO_5009291697" evidence="2">
    <location>
        <begin position="19"/>
        <end position="193"/>
    </location>
</feature>
<feature type="transmembrane region" description="Helical" evidence="1">
    <location>
        <begin position="34"/>
        <end position="56"/>
    </location>
</feature>
<feature type="transmembrane region" description="Helical" evidence="1">
    <location>
        <begin position="116"/>
        <end position="133"/>
    </location>
</feature>
<protein>
    <submittedName>
        <fullName evidence="3">Urease accessory protein</fullName>
    </submittedName>
</protein>
<dbReference type="AlphaFoldDB" id="A0A1H5ZME3"/>
<evidence type="ECO:0000313" key="3">
    <source>
        <dbReference type="EMBL" id="SEG37733.1"/>
    </source>
</evidence>
<organism evidence="3 4">
    <name type="scientific">Vibrio hangzhouensis</name>
    <dbReference type="NCBI Taxonomy" id="462991"/>
    <lineage>
        <taxon>Bacteria</taxon>
        <taxon>Pseudomonadati</taxon>
        <taxon>Pseudomonadota</taxon>
        <taxon>Gammaproteobacteria</taxon>
        <taxon>Vibrionales</taxon>
        <taxon>Vibrionaceae</taxon>
        <taxon>Vibrio</taxon>
    </lineage>
</organism>
<keyword evidence="1" id="KW-0472">Membrane</keyword>
<dbReference type="Proteomes" id="UP000236721">
    <property type="component" value="Unassembled WGS sequence"/>
</dbReference>